<dbReference type="EMBL" id="NDXW01000001">
    <property type="protein sequence ID" value="RDH45833.1"/>
    <property type="molecule type" value="Genomic_DNA"/>
</dbReference>
<sequence length="504" mass="57877">MTCSELLSTLAHIRHLITHKFAMNTRLCHFSCQKWTFGQKTMDSWLNEELSGCAFKDQRLTTRFKSIVACLSEKSGKSIPEICEEWASTKAFYRFLSNERVEASEILAGHFEQTMCRVKSIKGPCLVLHDTTEFIYNRKKPLSNNSSPLSSTNKQYDVGFGKDYKTGSILLQASLAITLEGLPLGLTSTKFWTRKGSDPDKELKKKNSPTCMPAEAKESIKWQESLNTTHKLLGCHASKVIHVSDRESDIYDYMCNCHELNAYFIVRSSVNRLTEESTLVDEVALTKRAFKHMINYQDANGNNIEATLNIKIKQLKIKASRNNKQSCYPELPITVVSAVEVDRPVDREPIKWTFLTNLPVSNKEESLSVIDWYKQRWKIEVYFKVLKSGLKVEESKLRTAERLTRLIAICCILAWRIHWLTMLNREDRRLAPKLAFDNVERLILENYIKKKKPETLQDYILRLAKLGGYLARSNDPPPGNTVIWRGLNRLYELKAGFELAQNCG</sequence>
<dbReference type="SUPFAM" id="SSF53098">
    <property type="entry name" value="Ribonuclease H-like"/>
    <property type="match status" value="1"/>
</dbReference>
<dbReference type="InterPro" id="IPR014735">
    <property type="entry name" value="Transposase_Tn5-like_N"/>
</dbReference>
<dbReference type="GO" id="GO:0006313">
    <property type="term" value="P:DNA transposition"/>
    <property type="evidence" value="ECO:0007669"/>
    <property type="project" value="InterPro"/>
</dbReference>
<feature type="domain" description="Transposase IS4-like" evidence="1">
    <location>
        <begin position="256"/>
        <end position="413"/>
    </location>
</feature>
<dbReference type="InterPro" id="IPR047768">
    <property type="entry name" value="Tn5p-like"/>
</dbReference>
<proteinExistence type="predicted"/>
<accession>A0A4P9VQM8</accession>
<feature type="domain" description="Transposase Tn5-like N-terminal" evidence="2">
    <location>
        <begin position="42"/>
        <end position="101"/>
    </location>
</feature>
<protein>
    <submittedName>
        <fullName evidence="3">IS4 family transposase</fullName>
    </submittedName>
</protein>
<dbReference type="PANTHER" id="PTHR37319">
    <property type="entry name" value="TRANSPOSASE"/>
    <property type="match status" value="1"/>
</dbReference>
<dbReference type="Gene3D" id="1.10.246.40">
    <property type="entry name" value="Tn5 transposase, domain 1"/>
    <property type="match status" value="1"/>
</dbReference>
<dbReference type="GO" id="GO:0003677">
    <property type="term" value="F:DNA binding"/>
    <property type="evidence" value="ECO:0007669"/>
    <property type="project" value="InterPro"/>
</dbReference>
<dbReference type="InterPro" id="IPR014737">
    <property type="entry name" value="Transposase_Tn5-like_C"/>
</dbReference>
<dbReference type="Gene3D" id="3.90.350.10">
    <property type="entry name" value="Transposase Inhibitor Protein From Tn5, Chain A, domain 1"/>
    <property type="match status" value="1"/>
</dbReference>
<evidence type="ECO:0000313" key="4">
    <source>
        <dbReference type="Proteomes" id="UP000257039"/>
    </source>
</evidence>
<reference evidence="3 4" key="1">
    <citation type="submission" date="2017-04" db="EMBL/GenBank/DDBJ databases">
        <title>Draft genome sequence of Zooshikella ganghwensis VG4 isolated from Red Sea sediments.</title>
        <authorList>
            <person name="Rehman Z."/>
            <person name="Alam I."/>
            <person name="Kamau A."/>
            <person name="Bajic V."/>
            <person name="Leiknes T."/>
        </authorList>
    </citation>
    <scope>NUCLEOTIDE SEQUENCE [LARGE SCALE GENOMIC DNA]</scope>
    <source>
        <strain evidence="3 4">VG4</strain>
    </source>
</reference>
<dbReference type="InterPro" id="IPR002559">
    <property type="entry name" value="Transposase_11"/>
</dbReference>
<dbReference type="Pfam" id="PF14706">
    <property type="entry name" value="Tnp_DNA_bind"/>
    <property type="match status" value="1"/>
</dbReference>
<dbReference type="InterPro" id="IPR012337">
    <property type="entry name" value="RNaseH-like_sf"/>
</dbReference>
<dbReference type="NCBIfam" id="NF033590">
    <property type="entry name" value="transpos_IS4_3"/>
    <property type="match status" value="1"/>
</dbReference>
<dbReference type="InterPro" id="IPR054836">
    <property type="entry name" value="Tn5_transposase"/>
</dbReference>
<keyword evidence="4" id="KW-1185">Reference proteome</keyword>
<dbReference type="Proteomes" id="UP000257039">
    <property type="component" value="Unassembled WGS sequence"/>
</dbReference>
<dbReference type="Pfam" id="PF01609">
    <property type="entry name" value="DDE_Tnp_1"/>
    <property type="match status" value="1"/>
</dbReference>
<organism evidence="3 4">
    <name type="scientific">Zooshikella ganghwensis</name>
    <dbReference type="NCBI Taxonomy" id="202772"/>
    <lineage>
        <taxon>Bacteria</taxon>
        <taxon>Pseudomonadati</taxon>
        <taxon>Pseudomonadota</taxon>
        <taxon>Gammaproteobacteria</taxon>
        <taxon>Oceanospirillales</taxon>
        <taxon>Zooshikellaceae</taxon>
        <taxon>Zooshikella</taxon>
    </lineage>
</organism>
<dbReference type="InterPro" id="IPR038215">
    <property type="entry name" value="TN5-like_N_sf"/>
</dbReference>
<comment type="caution">
    <text evidence="3">The sequence shown here is derived from an EMBL/GenBank/DDBJ whole genome shotgun (WGS) entry which is preliminary data.</text>
</comment>
<dbReference type="AlphaFoldDB" id="A0A4P9VQM8"/>
<name>A0A4P9VQM8_9GAMM</name>
<gene>
    <name evidence="3" type="ORF">B9G39_21590</name>
</gene>
<dbReference type="Gene3D" id="1.10.740.10">
    <property type="entry name" value="Transferase Inhibitor Protein From Tn5, Chain"/>
    <property type="match status" value="1"/>
</dbReference>
<dbReference type="PANTHER" id="PTHR37319:SF1">
    <property type="entry name" value="TRANSPOSASE TN5 DIMERISATION DOMAIN-CONTAINING PROTEIN"/>
    <property type="match status" value="1"/>
</dbReference>
<dbReference type="GO" id="GO:0004803">
    <property type="term" value="F:transposase activity"/>
    <property type="evidence" value="ECO:0007669"/>
    <property type="project" value="InterPro"/>
</dbReference>
<evidence type="ECO:0000259" key="1">
    <source>
        <dbReference type="Pfam" id="PF01609"/>
    </source>
</evidence>
<evidence type="ECO:0000313" key="3">
    <source>
        <dbReference type="EMBL" id="RDH45833.1"/>
    </source>
</evidence>
<evidence type="ECO:0000259" key="2">
    <source>
        <dbReference type="Pfam" id="PF14706"/>
    </source>
</evidence>